<name>A0A2K1R7V6_POPTR</name>
<dbReference type="Gene3D" id="3.40.50.300">
    <property type="entry name" value="P-loop containing nucleotide triphosphate hydrolases"/>
    <property type="match status" value="1"/>
</dbReference>
<dbReference type="InParanoid" id="A0A2K1R7V6"/>
<dbReference type="AlphaFoldDB" id="A0A2K1R7V6"/>
<proteinExistence type="predicted"/>
<sequence>MECKRNADCIVLPVFYDVDPSEVTVALLDHEKRFKKEMERVNWWRIALKKITELGGMVLEDGHEAQLVQFIVDKVSRKLDRKIFHIPFHFIGRDPLVKHINLWLQEYGSHSSAFDILYGIGGVGKTTIAKSVYNQQFHKFEDILNNANDIHDVDEGIILRMCYVTEEILLFLMMWTNNTTSMQLLACEIGFAKEVNHSYPVEDFMEEFWRIVHHCNGLPLALCAIGSSFFSKSRKVWESALHEIEVIPNCQVQKNSPDDDYQKNLFLDIAYFFNGMDEDYAVRTLDGFGIDARFMIDYLIG</sequence>
<dbReference type="GO" id="GO:0007165">
    <property type="term" value="P:signal transduction"/>
    <property type="evidence" value="ECO:0007669"/>
    <property type="project" value="InterPro"/>
</dbReference>
<dbReference type="InterPro" id="IPR027417">
    <property type="entry name" value="P-loop_NTPase"/>
</dbReference>
<feature type="domain" description="TIR" evidence="1">
    <location>
        <begin position="1"/>
        <end position="79"/>
    </location>
</feature>
<dbReference type="PANTHER" id="PTHR11017">
    <property type="entry name" value="LEUCINE-RICH REPEAT-CONTAINING PROTEIN"/>
    <property type="match status" value="1"/>
</dbReference>
<evidence type="ECO:0000313" key="2">
    <source>
        <dbReference type="EMBL" id="PNS23371.1"/>
    </source>
</evidence>
<dbReference type="InterPro" id="IPR035897">
    <property type="entry name" value="Toll_tir_struct_dom_sf"/>
</dbReference>
<protein>
    <recommendedName>
        <fullName evidence="1">TIR domain-containing protein</fullName>
    </recommendedName>
</protein>
<accession>A0A2K1R7V6</accession>
<evidence type="ECO:0000259" key="1">
    <source>
        <dbReference type="PROSITE" id="PS50104"/>
    </source>
</evidence>
<dbReference type="Gene3D" id="1.10.8.430">
    <property type="entry name" value="Helical domain of apoptotic protease-activating factors"/>
    <property type="match status" value="1"/>
</dbReference>
<dbReference type="InterPro" id="IPR042197">
    <property type="entry name" value="Apaf_helical"/>
</dbReference>
<dbReference type="PROSITE" id="PS50104">
    <property type="entry name" value="TIR"/>
    <property type="match status" value="1"/>
</dbReference>
<dbReference type="GO" id="GO:0006952">
    <property type="term" value="P:defense response"/>
    <property type="evidence" value="ECO:0007669"/>
    <property type="project" value="InterPro"/>
</dbReference>
<dbReference type="Pfam" id="PF01582">
    <property type="entry name" value="TIR"/>
    <property type="match status" value="1"/>
</dbReference>
<reference evidence="2" key="1">
    <citation type="journal article" date="2006" name="Science">
        <title>The genome of black cottonwood, Populus trichocarpa (Torr. &amp; Gray).</title>
        <authorList>
            <person name="Tuskan G.A."/>
            <person name="Difazio S."/>
            <person name="Jansson S."/>
            <person name="Bohlmann J."/>
            <person name="Grigoriev I."/>
            <person name="Hellsten U."/>
            <person name="Putnam N."/>
            <person name="Ralph S."/>
            <person name="Rombauts S."/>
            <person name="Salamov A."/>
            <person name="Schein J."/>
            <person name="Sterck L."/>
            <person name="Aerts A."/>
            <person name="Bhalerao R.R."/>
            <person name="Bhalerao R.P."/>
            <person name="Blaudez D."/>
            <person name="Boerjan W."/>
            <person name="Brun A."/>
            <person name="Brunner A."/>
            <person name="Busov V."/>
            <person name="Campbell M."/>
            <person name="Carlson J."/>
            <person name="Chalot M."/>
            <person name="Chapman J."/>
            <person name="Chen G.L."/>
            <person name="Cooper D."/>
            <person name="Coutinho P.M."/>
            <person name="Couturier J."/>
            <person name="Covert S."/>
            <person name="Cronk Q."/>
            <person name="Cunningham R."/>
            <person name="Davis J."/>
            <person name="Degroeve S."/>
            <person name="Dejardin A."/>
            <person name="Depamphilis C."/>
            <person name="Detter J."/>
            <person name="Dirks B."/>
            <person name="Dubchak I."/>
            <person name="Duplessis S."/>
            <person name="Ehlting J."/>
            <person name="Ellis B."/>
            <person name="Gendler K."/>
            <person name="Goodstein D."/>
            <person name="Gribskov M."/>
            <person name="Grimwood J."/>
            <person name="Groover A."/>
            <person name="Gunter L."/>
            <person name="Hamberger B."/>
            <person name="Heinze B."/>
            <person name="Helariutta Y."/>
            <person name="Henrissat B."/>
            <person name="Holligan D."/>
            <person name="Holt R."/>
            <person name="Huang W."/>
            <person name="Islam-Faridi N."/>
            <person name="Jones S."/>
            <person name="Jones-Rhoades M."/>
            <person name="Jorgensen R."/>
            <person name="Joshi C."/>
            <person name="Kangasjarvi J."/>
            <person name="Karlsson J."/>
            <person name="Kelleher C."/>
            <person name="Kirkpatrick R."/>
            <person name="Kirst M."/>
            <person name="Kohler A."/>
            <person name="Kalluri U."/>
            <person name="Larimer F."/>
            <person name="Leebens-Mack J."/>
            <person name="Leple J.C."/>
            <person name="Locascio P."/>
            <person name="Lou Y."/>
            <person name="Lucas S."/>
            <person name="Martin F."/>
            <person name="Montanini B."/>
            <person name="Napoli C."/>
            <person name="Nelson D.R."/>
            <person name="Nelson C."/>
            <person name="Nieminen K."/>
            <person name="Nilsson O."/>
            <person name="Pereda V."/>
            <person name="Peter G."/>
            <person name="Philippe R."/>
            <person name="Pilate G."/>
            <person name="Poliakov A."/>
            <person name="Razumovskaya J."/>
            <person name="Richardson P."/>
            <person name="Rinaldi C."/>
            <person name="Ritland K."/>
            <person name="Rouze P."/>
            <person name="Ryaboy D."/>
            <person name="Schmutz J."/>
            <person name="Schrader J."/>
            <person name="Segerman B."/>
            <person name="Shin H."/>
            <person name="Siddiqui A."/>
            <person name="Sterky F."/>
            <person name="Terry A."/>
            <person name="Tsai C.J."/>
            <person name="Uberbacher E."/>
            <person name="Unneberg P."/>
            <person name="Vahala J."/>
            <person name="Wall K."/>
            <person name="Wessler S."/>
            <person name="Yang G."/>
            <person name="Yin T."/>
            <person name="Douglas C."/>
            <person name="Marra M."/>
            <person name="Sandberg G."/>
            <person name="Van de Peer Y."/>
            <person name="Rokhsar D."/>
        </authorList>
    </citation>
    <scope>NUCLEOTIDE SEQUENCE [LARGE SCALE GENOMIC DNA]</scope>
    <source>
        <strain evidence="2">Nisqually-1</strain>
    </source>
</reference>
<dbReference type="PANTHER" id="PTHR11017:SF305">
    <property type="entry name" value="TMV RESISTANCE PROTEIN N-LIKE"/>
    <property type="match status" value="1"/>
</dbReference>
<dbReference type="InterPro" id="IPR000157">
    <property type="entry name" value="TIR_dom"/>
</dbReference>
<dbReference type="InterPro" id="IPR044974">
    <property type="entry name" value="Disease_R_plants"/>
</dbReference>
<dbReference type="Gene3D" id="3.40.50.10140">
    <property type="entry name" value="Toll/interleukin-1 receptor homology (TIR) domain"/>
    <property type="match status" value="1"/>
</dbReference>
<dbReference type="EMBL" id="KZ623379">
    <property type="protein sequence ID" value="PNS23371.1"/>
    <property type="molecule type" value="Genomic_DNA"/>
</dbReference>
<gene>
    <name evidence="2" type="ORF">POPTR_T067800</name>
</gene>
<dbReference type="SUPFAM" id="SSF52540">
    <property type="entry name" value="P-loop containing nucleoside triphosphate hydrolases"/>
    <property type="match status" value="1"/>
</dbReference>
<reference evidence="2" key="2">
    <citation type="submission" date="2017-07" db="EMBL/GenBank/DDBJ databases">
        <title>WGS assembly of Populus trichocarpa.</title>
        <authorList>
            <person name="Tuskan G."/>
            <person name="Difazio S."/>
            <person name="Jansson S."/>
            <person name="Bohlmann J."/>
            <person name="Grigoriev I."/>
            <person name="Hellsten U."/>
            <person name="Putnam N."/>
            <person name="Ralph S."/>
            <person name="Rombauts S."/>
            <person name="Salamov A."/>
            <person name="Schein J."/>
            <person name="Sterck L."/>
            <person name="Aerts A."/>
            <person name="Bhalerao R."/>
            <person name="Bhalerao R."/>
            <person name="Blaudez D."/>
            <person name="Boerjan W."/>
            <person name="Brun A."/>
            <person name="Brunner A."/>
            <person name="Busov V."/>
            <person name="Campbell M."/>
            <person name="Carlson J."/>
            <person name="Chalot M."/>
            <person name="Chapman J."/>
            <person name="Chen G."/>
            <person name="Cooper D."/>
            <person name="Coutinho P."/>
            <person name="Couturier J."/>
            <person name="Covert S."/>
            <person name="Cronk Q."/>
            <person name="Cunningham R."/>
            <person name="Davis J."/>
            <person name="Degroeve S."/>
            <person name="Dejardin A."/>
            <person name="Depamphilis C."/>
            <person name="Detter J."/>
            <person name="Dirks B."/>
            <person name="Dubchak I."/>
            <person name="Duplessis S."/>
            <person name="Ehlting J."/>
            <person name="Ellis B."/>
            <person name="Gendler K."/>
            <person name="Goodstein D."/>
            <person name="Gribskov M."/>
            <person name="Grimwood J."/>
            <person name="Groover A."/>
            <person name="Gunter L."/>
            <person name="Hamberger B."/>
            <person name="Heinze B."/>
            <person name="Helariutta Y."/>
            <person name="Henrissat B."/>
            <person name="Holligan D."/>
            <person name="Holt R."/>
            <person name="Huang W."/>
            <person name="Islam-Faridi N."/>
            <person name="Jones S."/>
            <person name="Jones-Rhoades M."/>
            <person name="Jorgensen R."/>
            <person name="Joshi C."/>
            <person name="Kangasjarvi J."/>
            <person name="Karlsson J."/>
            <person name="Kelleher C."/>
            <person name="Kirkpatrick R."/>
            <person name="Kirst M."/>
            <person name="Kohler A."/>
            <person name="Kalluri U."/>
            <person name="Larimer F."/>
            <person name="Leebens-Mack J."/>
            <person name="Leple J."/>
            <person name="Locascio P."/>
            <person name="Lou Y."/>
            <person name="Lucas S."/>
            <person name="Martin F."/>
            <person name="Montanini B."/>
            <person name="Napoli C."/>
            <person name="Nelson D."/>
            <person name="Nelson C."/>
            <person name="Nieminen K."/>
            <person name="Nilsson O."/>
            <person name="Pereda V."/>
            <person name="Peter G."/>
            <person name="Philippe R."/>
            <person name="Pilate G."/>
            <person name="Poliakov A."/>
            <person name="Razumovskaya J."/>
            <person name="Richardson P."/>
            <person name="Rinaldi C."/>
            <person name="Ritland K."/>
            <person name="Rouze P."/>
            <person name="Ryaboy D."/>
            <person name="Schmutz J."/>
            <person name="Schrader J."/>
            <person name="Segerman B."/>
            <person name="Shin H."/>
            <person name="Siddiqui A."/>
            <person name="Sterky F."/>
            <person name="Terry A."/>
            <person name="Tsai C."/>
            <person name="Uberbacher E."/>
            <person name="Unneberg P."/>
            <person name="Vahala J."/>
            <person name="Wall K."/>
            <person name="Wessler S."/>
            <person name="Yang G."/>
            <person name="Yin T."/>
            <person name="Douglas C."/>
            <person name="Marra M."/>
            <person name="Sandberg G."/>
            <person name="Van De Peer Y."/>
            <person name="Rokhsar D."/>
        </authorList>
    </citation>
    <scope>NUCLEOTIDE SEQUENCE</scope>
    <source>
        <strain evidence="2">Nisqually-1</strain>
    </source>
</reference>
<organism evidence="2">
    <name type="scientific">Populus trichocarpa</name>
    <name type="common">Western balsam poplar</name>
    <name type="synonym">Populus balsamifera subsp. trichocarpa</name>
    <dbReference type="NCBI Taxonomy" id="3694"/>
    <lineage>
        <taxon>Eukaryota</taxon>
        <taxon>Viridiplantae</taxon>
        <taxon>Streptophyta</taxon>
        <taxon>Embryophyta</taxon>
        <taxon>Tracheophyta</taxon>
        <taxon>Spermatophyta</taxon>
        <taxon>Magnoliopsida</taxon>
        <taxon>eudicotyledons</taxon>
        <taxon>Gunneridae</taxon>
        <taxon>Pentapetalae</taxon>
        <taxon>rosids</taxon>
        <taxon>fabids</taxon>
        <taxon>Malpighiales</taxon>
        <taxon>Salicaceae</taxon>
        <taxon>Saliceae</taxon>
        <taxon>Populus</taxon>
    </lineage>
</organism>